<dbReference type="GO" id="GO:0005829">
    <property type="term" value="C:cytosol"/>
    <property type="evidence" value="ECO:0007669"/>
    <property type="project" value="TreeGrafter"/>
</dbReference>
<dbReference type="Pfam" id="PF01075">
    <property type="entry name" value="Glyco_transf_9"/>
    <property type="match status" value="1"/>
</dbReference>
<evidence type="ECO:0000256" key="1">
    <source>
        <dbReference type="ARBA" id="ARBA00022676"/>
    </source>
</evidence>
<name>A0A7C5T018_9AQUI</name>
<evidence type="ECO:0000256" key="2">
    <source>
        <dbReference type="ARBA" id="ARBA00022679"/>
    </source>
</evidence>
<evidence type="ECO:0000313" key="3">
    <source>
        <dbReference type="EMBL" id="HHO73259.1"/>
    </source>
</evidence>
<dbReference type="PANTHER" id="PTHR30160:SF7">
    <property type="entry name" value="ADP-HEPTOSE--LPS HEPTOSYLTRANSFERASE 2"/>
    <property type="match status" value="1"/>
</dbReference>
<dbReference type="GO" id="GO:0009244">
    <property type="term" value="P:lipopolysaccharide core region biosynthetic process"/>
    <property type="evidence" value="ECO:0007669"/>
    <property type="project" value="TreeGrafter"/>
</dbReference>
<keyword evidence="1" id="KW-0328">Glycosyltransferase</keyword>
<dbReference type="SUPFAM" id="SSF53756">
    <property type="entry name" value="UDP-Glycosyltransferase/glycogen phosphorylase"/>
    <property type="match status" value="1"/>
</dbReference>
<accession>A0A7C5T018</accession>
<dbReference type="AlphaFoldDB" id="A0A7C5T018"/>
<dbReference type="InterPro" id="IPR051199">
    <property type="entry name" value="LPS_LOS_Heptosyltrfase"/>
</dbReference>
<dbReference type="InterPro" id="IPR002201">
    <property type="entry name" value="Glyco_trans_9"/>
</dbReference>
<dbReference type="CDD" id="cd03789">
    <property type="entry name" value="GT9_LPS_heptosyltransferase"/>
    <property type="match status" value="1"/>
</dbReference>
<comment type="caution">
    <text evidence="3">The sequence shown here is derived from an EMBL/GenBank/DDBJ whole genome shotgun (WGS) entry which is preliminary data.</text>
</comment>
<dbReference type="PANTHER" id="PTHR30160">
    <property type="entry name" value="TETRAACYLDISACCHARIDE 4'-KINASE-RELATED"/>
    <property type="match status" value="1"/>
</dbReference>
<dbReference type="GO" id="GO:0008713">
    <property type="term" value="F:ADP-heptose-lipopolysaccharide heptosyltransferase activity"/>
    <property type="evidence" value="ECO:0007669"/>
    <property type="project" value="TreeGrafter"/>
</dbReference>
<organism evidence="3">
    <name type="scientific">Thermocrinis ruber</name>
    <dbReference type="NCBI Taxonomy" id="75906"/>
    <lineage>
        <taxon>Bacteria</taxon>
        <taxon>Pseudomonadati</taxon>
        <taxon>Aquificota</taxon>
        <taxon>Aquificia</taxon>
        <taxon>Aquificales</taxon>
        <taxon>Aquificaceae</taxon>
        <taxon>Thermocrinis</taxon>
    </lineage>
</organism>
<gene>
    <name evidence="3" type="ORF">ENN04_01295</name>
</gene>
<proteinExistence type="predicted"/>
<dbReference type="Gene3D" id="3.40.50.2000">
    <property type="entry name" value="Glycogen Phosphorylase B"/>
    <property type="match status" value="2"/>
</dbReference>
<reference evidence="3" key="1">
    <citation type="journal article" date="2020" name="mSystems">
        <title>Genome- and Community-Level Interaction Insights into Carbon Utilization and Element Cycling Functions of Hydrothermarchaeota in Hydrothermal Sediment.</title>
        <authorList>
            <person name="Zhou Z."/>
            <person name="Liu Y."/>
            <person name="Xu W."/>
            <person name="Pan J."/>
            <person name="Luo Z.H."/>
            <person name="Li M."/>
        </authorList>
    </citation>
    <scope>NUCLEOTIDE SEQUENCE [LARGE SCALE GENOMIC DNA]</scope>
    <source>
        <strain evidence="3">SpSt-114</strain>
    </source>
</reference>
<keyword evidence="2 3" id="KW-0808">Transferase</keyword>
<protein>
    <submittedName>
        <fullName evidence="3">Lipopolysaccharide heptosyltransferase family protein</fullName>
    </submittedName>
</protein>
<sequence>MEKDVKKILLIMGHSAGVGDMLRASASWRALKNKFPTAELHLLFLTKDPGYVSETLISKHHLLASFHTLDKRLKGLKDWIEFFKGFDRLVRELNPDLIVDMEPHGLKSSMLCLYAGLKHKIPSVGIAEFPGRGLFYTHKAPSSRVVLKSKDYTDRYFVVLKAFGIERQGLPIELEETEEGRQFRETMRSRFSIPEDVPLLGLNIGCGTPDALWKRPNLELLREAVHKVQQATSSFLVLSGANFEADVNERFLEGYHLPALNLAGKTSILELAGLIKACRLFISSDSGPYHISVALKVPTLGVFVKDFPYSYHNHPWVRNVVLQSHQDIEKFISSALELWKYPSG</sequence>
<dbReference type="EMBL" id="DSAC01000016">
    <property type="protein sequence ID" value="HHO73259.1"/>
    <property type="molecule type" value="Genomic_DNA"/>
</dbReference>